<dbReference type="PROSITE" id="PS50112">
    <property type="entry name" value="PAS"/>
    <property type="match status" value="1"/>
</dbReference>
<dbReference type="Proteomes" id="UP000494245">
    <property type="component" value="Unassembled WGS sequence"/>
</dbReference>
<dbReference type="Gene3D" id="3.40.50.2300">
    <property type="match status" value="2"/>
</dbReference>
<keyword evidence="5" id="KW-0808">Transferase</keyword>
<evidence type="ECO:0000259" key="4">
    <source>
        <dbReference type="PROSITE" id="PS50113"/>
    </source>
</evidence>
<feature type="transmembrane region" description="Helical" evidence="1">
    <location>
        <begin position="344"/>
        <end position="365"/>
    </location>
</feature>
<dbReference type="SUPFAM" id="SSF55874">
    <property type="entry name" value="ATPase domain of HSP90 chaperone/DNA topoisomerase II/histidine kinase"/>
    <property type="match status" value="1"/>
</dbReference>
<dbReference type="EMBL" id="BLTE01000014">
    <property type="protein sequence ID" value="GFK95042.1"/>
    <property type="molecule type" value="Genomic_DNA"/>
</dbReference>
<sequence>MIQLLPRVFALAALITCLAVQAAWAAPRQRVLLLHSYHQGLNWTDGVDAGIRSVLAGLPGVELYTEYLDAKRLHAPEDAPALAGRLQAKYARVPMDVVVASDDDAFQFLLGWRAKVFPGARVVFCGVNFFDEAMLGAEKDHVTGVVEDFDVRGTLRAALSMLPSTYRVVVVNDRSSTGLANAKALAEVMPEFEKKVAVATLDDLTMDELLDRVEALSQGDLILLMTFNRDRAGRTFDYDESIALIASRAKAPMFGVWDFYLGHGIVGGLLTSGFNQGEVAGRMAQRLLAGESVADVPVRKQSPHRYMFDYAQLRRFAIPLSALPEGSEVVNRPASFYDEHQGKVLSVAAAFLVLLGMVMALWVNIQGRKKTEASLRESEEKFERIFRHSPDWIAILRLNGGIYLDVNEAFEKVTGFSRAEVLGRTSMDIGIYANPDQRYELDDEFLRTGSTQNQELQYRTKSGEVITVERSGELVEIGGERCIVSIVRDITQKRQAEQALLESERQKKLRTEAEIKMLQAQINPHFLFNAITSIMHYIRTDPDTASDLLVKLGDFFRKNIKPGGSSIPLAKELEHCEDYLSIERARFEERLRVSYAVDPAVLECPVPPLILQPLVENALRHGLMPKEEGGEIRIEAAAVEGGVRICVRDDGVGMDQADAEPLLAGDVSRARPKGSGLALGNVQARLVGIHGVGHGLCIETAPGRGFTVCFTIPRP</sequence>
<dbReference type="GO" id="GO:0000155">
    <property type="term" value="F:phosphorelay sensor kinase activity"/>
    <property type="evidence" value="ECO:0007669"/>
    <property type="project" value="InterPro"/>
</dbReference>
<evidence type="ECO:0000313" key="5">
    <source>
        <dbReference type="EMBL" id="GFK95042.1"/>
    </source>
</evidence>
<dbReference type="PANTHER" id="PTHR34220">
    <property type="entry name" value="SENSOR HISTIDINE KINASE YPDA"/>
    <property type="match status" value="1"/>
</dbReference>
<dbReference type="InterPro" id="IPR003594">
    <property type="entry name" value="HATPase_dom"/>
</dbReference>
<gene>
    <name evidence="5" type="primary">ypdA_2</name>
    <name evidence="5" type="ORF">NNJEOMEG_02895</name>
</gene>
<dbReference type="Gene3D" id="3.30.565.10">
    <property type="entry name" value="Histidine kinase-like ATPase, C-terminal domain"/>
    <property type="match status" value="1"/>
</dbReference>
<dbReference type="GO" id="GO:0016020">
    <property type="term" value="C:membrane"/>
    <property type="evidence" value="ECO:0007669"/>
    <property type="project" value="InterPro"/>
</dbReference>
<dbReference type="AlphaFoldDB" id="A0A6V8LRC5"/>
<dbReference type="SUPFAM" id="SSF55785">
    <property type="entry name" value="PYP-like sensor domain (PAS domain)"/>
    <property type="match status" value="1"/>
</dbReference>
<dbReference type="CDD" id="cd00130">
    <property type="entry name" value="PAS"/>
    <property type="match status" value="1"/>
</dbReference>
<dbReference type="InterPro" id="IPR000014">
    <property type="entry name" value="PAS"/>
</dbReference>
<dbReference type="SMART" id="SM00091">
    <property type="entry name" value="PAS"/>
    <property type="match status" value="1"/>
</dbReference>
<organism evidence="5 6">
    <name type="scientific">Fundidesulfovibrio magnetotacticus</name>
    <dbReference type="NCBI Taxonomy" id="2730080"/>
    <lineage>
        <taxon>Bacteria</taxon>
        <taxon>Pseudomonadati</taxon>
        <taxon>Thermodesulfobacteriota</taxon>
        <taxon>Desulfovibrionia</taxon>
        <taxon>Desulfovibrionales</taxon>
        <taxon>Desulfovibrionaceae</taxon>
        <taxon>Fundidesulfovibrio</taxon>
    </lineage>
</organism>
<dbReference type="SMART" id="SM00086">
    <property type="entry name" value="PAC"/>
    <property type="match status" value="1"/>
</dbReference>
<dbReference type="EC" id="2.7.13.3" evidence="5"/>
<dbReference type="InterPro" id="IPR035965">
    <property type="entry name" value="PAS-like_dom_sf"/>
</dbReference>
<dbReference type="InterPro" id="IPR010559">
    <property type="entry name" value="Sig_transdc_His_kin_internal"/>
</dbReference>
<keyword evidence="1" id="KW-0812">Transmembrane</keyword>
<dbReference type="Pfam" id="PF13426">
    <property type="entry name" value="PAS_9"/>
    <property type="match status" value="1"/>
</dbReference>
<dbReference type="Gene3D" id="3.30.450.20">
    <property type="entry name" value="PAS domain"/>
    <property type="match status" value="1"/>
</dbReference>
<keyword evidence="6" id="KW-1185">Reference proteome</keyword>
<feature type="domain" description="PAS" evidence="3">
    <location>
        <begin position="378"/>
        <end position="453"/>
    </location>
</feature>
<evidence type="ECO:0000256" key="1">
    <source>
        <dbReference type="SAM" id="Phobius"/>
    </source>
</evidence>
<name>A0A6V8LRC5_9BACT</name>
<feature type="signal peptide" evidence="2">
    <location>
        <begin position="1"/>
        <end position="25"/>
    </location>
</feature>
<keyword evidence="1" id="KW-1133">Transmembrane helix</keyword>
<reference evidence="5 6" key="2">
    <citation type="submission" date="2020-05" db="EMBL/GenBank/DDBJ databases">
        <title>Draft genome sequence of Desulfovibrio sp. strainFSS-1.</title>
        <authorList>
            <person name="Shimoshige H."/>
            <person name="Kobayashi H."/>
            <person name="Maekawa T."/>
        </authorList>
    </citation>
    <scope>NUCLEOTIDE SEQUENCE [LARGE SCALE GENOMIC DNA]</scope>
    <source>
        <strain evidence="5 6">SIID29052-01</strain>
    </source>
</reference>
<keyword evidence="2" id="KW-0732">Signal</keyword>
<dbReference type="InterPro" id="IPR001610">
    <property type="entry name" value="PAC"/>
</dbReference>
<keyword evidence="5" id="KW-0418">Kinase</keyword>
<protein>
    <submittedName>
        <fullName evidence="5">Sensor histidine kinase YpdA</fullName>
        <ecNumber evidence="5">2.7.13.3</ecNumber>
    </submittedName>
</protein>
<reference evidence="5 6" key="1">
    <citation type="submission" date="2020-04" db="EMBL/GenBank/DDBJ databases">
        <authorList>
            <consortium name="Desulfovibrio sp. FSS-1 genome sequencing consortium"/>
            <person name="Shimoshige H."/>
            <person name="Kobayashi H."/>
            <person name="Maekawa T."/>
        </authorList>
    </citation>
    <scope>NUCLEOTIDE SEQUENCE [LARGE SCALE GENOMIC DNA]</scope>
    <source>
        <strain evidence="5 6">SIID29052-01</strain>
    </source>
</reference>
<dbReference type="InterPro" id="IPR000700">
    <property type="entry name" value="PAS-assoc_C"/>
</dbReference>
<feature type="domain" description="PAC" evidence="4">
    <location>
        <begin position="452"/>
        <end position="502"/>
    </location>
</feature>
<evidence type="ECO:0000313" key="6">
    <source>
        <dbReference type="Proteomes" id="UP000494245"/>
    </source>
</evidence>
<feature type="chain" id="PRO_5028851966" evidence="2">
    <location>
        <begin position="26"/>
        <end position="715"/>
    </location>
</feature>
<dbReference type="RefSeq" id="WP_173085719.1">
    <property type="nucleotide sequence ID" value="NZ_BLTE01000014.1"/>
</dbReference>
<dbReference type="InterPro" id="IPR036890">
    <property type="entry name" value="HATPase_C_sf"/>
</dbReference>
<dbReference type="PANTHER" id="PTHR34220:SF7">
    <property type="entry name" value="SENSOR HISTIDINE KINASE YPDA"/>
    <property type="match status" value="1"/>
</dbReference>
<proteinExistence type="predicted"/>
<dbReference type="Pfam" id="PF06580">
    <property type="entry name" value="His_kinase"/>
    <property type="match status" value="1"/>
</dbReference>
<keyword evidence="1" id="KW-0472">Membrane</keyword>
<evidence type="ECO:0000256" key="2">
    <source>
        <dbReference type="SAM" id="SignalP"/>
    </source>
</evidence>
<accession>A0A6V8LRC5</accession>
<dbReference type="NCBIfam" id="TIGR00229">
    <property type="entry name" value="sensory_box"/>
    <property type="match status" value="1"/>
</dbReference>
<dbReference type="InterPro" id="IPR050640">
    <property type="entry name" value="Bact_2-comp_sensor_kinase"/>
</dbReference>
<dbReference type="Pfam" id="PF02518">
    <property type="entry name" value="HATPase_c"/>
    <property type="match status" value="1"/>
</dbReference>
<comment type="caution">
    <text evidence="5">The sequence shown here is derived from an EMBL/GenBank/DDBJ whole genome shotgun (WGS) entry which is preliminary data.</text>
</comment>
<dbReference type="PROSITE" id="PS50113">
    <property type="entry name" value="PAC"/>
    <property type="match status" value="1"/>
</dbReference>
<evidence type="ECO:0000259" key="3">
    <source>
        <dbReference type="PROSITE" id="PS50112"/>
    </source>
</evidence>